<dbReference type="Pfam" id="PF01266">
    <property type="entry name" value="DAO"/>
    <property type="match status" value="1"/>
</dbReference>
<feature type="region of interest" description="tRNA (mnm(5)s(2)U34)-methyltransferase" evidence="10">
    <location>
        <begin position="1"/>
        <end position="245"/>
    </location>
</feature>
<name>A0A1H9LED0_9GAMM</name>
<evidence type="ECO:0000259" key="11">
    <source>
        <dbReference type="Pfam" id="PF01266"/>
    </source>
</evidence>
<keyword evidence="3 10" id="KW-0285">Flavoprotein</keyword>
<evidence type="ECO:0000256" key="8">
    <source>
        <dbReference type="ARBA" id="ARBA00023002"/>
    </source>
</evidence>
<dbReference type="InterPro" id="IPR047785">
    <property type="entry name" value="tRNA_MNMC2"/>
</dbReference>
<dbReference type="NCBIfam" id="NF002481">
    <property type="entry name" value="PRK01747.1-2"/>
    <property type="match status" value="1"/>
</dbReference>
<dbReference type="InterPro" id="IPR029063">
    <property type="entry name" value="SAM-dependent_MTases_sf"/>
</dbReference>
<evidence type="ECO:0000256" key="9">
    <source>
        <dbReference type="ARBA" id="ARBA00023268"/>
    </source>
</evidence>
<dbReference type="FunFam" id="3.40.50.150:FF:000107">
    <property type="entry name" value="tRNA 5-methylaminomethyl-2-thiouridine biosynthesis bifunctional protein MnmC"/>
    <property type="match status" value="1"/>
</dbReference>
<dbReference type="Pfam" id="PF05430">
    <property type="entry name" value="Methyltransf_30"/>
    <property type="match status" value="1"/>
</dbReference>
<dbReference type="Gene3D" id="3.50.50.60">
    <property type="entry name" value="FAD/NAD(P)-binding domain"/>
    <property type="match status" value="1"/>
</dbReference>
<evidence type="ECO:0000313" key="13">
    <source>
        <dbReference type="EMBL" id="SER09609.1"/>
    </source>
</evidence>
<evidence type="ECO:0000256" key="4">
    <source>
        <dbReference type="ARBA" id="ARBA00022679"/>
    </source>
</evidence>
<keyword evidence="8 10" id="KW-0560">Oxidoreductase</keyword>
<dbReference type="RefSeq" id="WP_092677515.1">
    <property type="nucleotide sequence ID" value="NZ_FOGC01000011.1"/>
</dbReference>
<keyword evidence="2 10" id="KW-0489">Methyltransferase</keyword>
<sequence length="662" mass="73510">MKSPTINYADLVWNEQGTPVSQFFDDVYFSNDNGLEETRYVFLEGNHLSTRLLDSQQDTFVLAETGFGTGLNFLTLWQRYQPLGCQNSAKKLPRLHFISCEKYPLTLVDLELAHAHWPELATFSQALRQQWPDALPGCHRLIFAQGQITLDLWFGDINDMLEDLKANLVQKVDAWFLDGFAPSKNPDMWTNALFSTLAATVKKTGTFATFTAAGFVRRGLEQAGFNVTRRKGFAHKREMLVGQLATPPDYQHPTTWYPRPAANKKEIAIVGGGIASACLCLALVRRGWQVTHYCADAKPAENASGNRQGAVYPLLHAQDPHLATFFSAAFTFAKRFYQALPFSFEHQWCGVLQLGWDEKSQKKIDQLVALSLPPSLAKYVNADEASQLAGLDIEHTGIFYPEGGWLSPAELTAKIFDWVSSQGVVCHWGCGVENLQQQPNGDWQLGFVQGGCAQHHQVVLANGHQLSHFTQTESLPVYPVAGQVSHVDEQQPLSKLSTVLCYEGYLTPLSATHQSHCIGASYRRGQTACHYSHDEQLINKQRLTQCLPNSAWASSLIIGDLARVAVRCATRDHLPMVGVLSHYQQFVAEPAKPKEEMLESYHSGIYLLGGFGSRGLCSAPLTAEILASQLAGEALPLDQSTLNALHPGRFWIRKRIKGKPIT</sequence>
<keyword evidence="1 10" id="KW-0963">Cytoplasm</keyword>
<dbReference type="InterPro" id="IPR006076">
    <property type="entry name" value="FAD-dep_OxRdtase"/>
</dbReference>
<dbReference type="Gene3D" id="3.30.9.10">
    <property type="entry name" value="D-Amino Acid Oxidase, subunit A, domain 2"/>
    <property type="match status" value="1"/>
</dbReference>
<dbReference type="Gene3D" id="3.40.50.150">
    <property type="entry name" value="Vaccinia Virus protein VP39"/>
    <property type="match status" value="1"/>
</dbReference>
<dbReference type="OrthoDB" id="9786494at2"/>
<evidence type="ECO:0000256" key="1">
    <source>
        <dbReference type="ARBA" id="ARBA00022490"/>
    </source>
</evidence>
<comment type="catalytic activity">
    <reaction evidence="10">
        <text>5-aminomethyl-2-thiouridine(34) in tRNA + S-adenosyl-L-methionine = 5-methylaminomethyl-2-thiouridine(34) in tRNA + S-adenosyl-L-homocysteine + H(+)</text>
        <dbReference type="Rhea" id="RHEA:19569"/>
        <dbReference type="Rhea" id="RHEA-COMP:10195"/>
        <dbReference type="Rhea" id="RHEA-COMP:10197"/>
        <dbReference type="ChEBI" id="CHEBI:15378"/>
        <dbReference type="ChEBI" id="CHEBI:57856"/>
        <dbReference type="ChEBI" id="CHEBI:59789"/>
        <dbReference type="ChEBI" id="CHEBI:74454"/>
        <dbReference type="ChEBI" id="CHEBI:74455"/>
        <dbReference type="EC" id="2.1.1.61"/>
    </reaction>
</comment>
<dbReference type="HAMAP" id="MF_01102">
    <property type="entry name" value="MnmC"/>
    <property type="match status" value="1"/>
</dbReference>
<dbReference type="InterPro" id="IPR023032">
    <property type="entry name" value="tRNA_MAMT_biosynth_bifunc_MnmC"/>
</dbReference>
<dbReference type="GO" id="GO:0005737">
    <property type="term" value="C:cytoplasm"/>
    <property type="evidence" value="ECO:0007669"/>
    <property type="project" value="UniProtKB-SubCell"/>
</dbReference>
<dbReference type="PANTHER" id="PTHR13847:SF283">
    <property type="entry name" value="TRNA 5-METHYLAMINOMETHYL-2-THIOURIDINE BIOSYNTHESIS BIFUNCTIONAL PROTEIN MNMC"/>
    <property type="match status" value="1"/>
</dbReference>
<accession>A0A1H9LED0</accession>
<dbReference type="AlphaFoldDB" id="A0A1H9LED0"/>
<comment type="cofactor">
    <cofactor evidence="10">
        <name>FAD</name>
        <dbReference type="ChEBI" id="CHEBI:57692"/>
    </cofactor>
</comment>
<dbReference type="SUPFAM" id="SSF51905">
    <property type="entry name" value="FAD/NAD(P)-binding domain"/>
    <property type="match status" value="1"/>
</dbReference>
<evidence type="ECO:0000259" key="12">
    <source>
        <dbReference type="Pfam" id="PF05430"/>
    </source>
</evidence>
<evidence type="ECO:0000256" key="6">
    <source>
        <dbReference type="ARBA" id="ARBA00022694"/>
    </source>
</evidence>
<dbReference type="GO" id="GO:0002098">
    <property type="term" value="P:tRNA wobble uridine modification"/>
    <property type="evidence" value="ECO:0007669"/>
    <property type="project" value="TreeGrafter"/>
</dbReference>
<feature type="region of interest" description="FAD-dependent cmnm(5)s(2)U34 oxidoreductase" evidence="10">
    <location>
        <begin position="270"/>
        <end position="662"/>
    </location>
</feature>
<dbReference type="Proteomes" id="UP000242515">
    <property type="component" value="Unassembled WGS sequence"/>
</dbReference>
<keyword evidence="4 10" id="KW-0808">Transferase</keyword>
<dbReference type="GO" id="GO:0004808">
    <property type="term" value="F:tRNA (5-methylaminomethyl-2-thiouridylate)(34)-methyltransferase activity"/>
    <property type="evidence" value="ECO:0007669"/>
    <property type="project" value="UniProtKB-EC"/>
</dbReference>
<dbReference type="EMBL" id="FOGC01000011">
    <property type="protein sequence ID" value="SER09609.1"/>
    <property type="molecule type" value="Genomic_DNA"/>
</dbReference>
<dbReference type="NCBIfam" id="NF033855">
    <property type="entry name" value="tRNA_MNMC2"/>
    <property type="match status" value="1"/>
</dbReference>
<comment type="similarity">
    <text evidence="10">In the N-terminal section; belongs to the methyltransferase superfamily. tRNA (mnm(5)s(2)U34)-methyltransferase family.</text>
</comment>
<dbReference type="InterPro" id="IPR008471">
    <property type="entry name" value="MnmC-like_methylTransf"/>
</dbReference>
<keyword evidence="14" id="KW-1185">Reference proteome</keyword>
<protein>
    <recommendedName>
        <fullName evidence="10">tRNA 5-methylaminomethyl-2-thiouridine biosynthesis bifunctional protein MnmC</fullName>
        <shortName evidence="10">tRNA mnm(5)s(2)U biosynthesis bifunctional protein</shortName>
    </recommendedName>
    <domain>
        <recommendedName>
            <fullName evidence="10">tRNA (mnm(5)s(2)U34)-methyltransferase</fullName>
            <ecNumber evidence="10">2.1.1.61</ecNumber>
        </recommendedName>
    </domain>
    <domain>
        <recommendedName>
            <fullName evidence="10">FAD-dependent cmnm(5)s(2)U34 oxidoreductase</fullName>
            <ecNumber evidence="10">1.5.-.-</ecNumber>
        </recommendedName>
    </domain>
</protein>
<feature type="domain" description="FAD dependent oxidoreductase" evidence="11">
    <location>
        <begin position="267"/>
        <end position="628"/>
    </location>
</feature>
<dbReference type="InterPro" id="IPR036188">
    <property type="entry name" value="FAD/NAD-bd_sf"/>
</dbReference>
<feature type="domain" description="MnmC-like methyltransferase" evidence="12">
    <location>
        <begin position="118"/>
        <end position="244"/>
    </location>
</feature>
<dbReference type="STRING" id="988801.SAMN05216522_11165"/>
<evidence type="ECO:0000256" key="3">
    <source>
        <dbReference type="ARBA" id="ARBA00022630"/>
    </source>
</evidence>
<keyword evidence="5 10" id="KW-0949">S-adenosyl-L-methionine</keyword>
<comment type="subcellular location">
    <subcellularLocation>
        <location evidence="10">Cytoplasm</location>
    </subcellularLocation>
</comment>
<evidence type="ECO:0000313" key="14">
    <source>
        <dbReference type="Proteomes" id="UP000242515"/>
    </source>
</evidence>
<evidence type="ECO:0000256" key="7">
    <source>
        <dbReference type="ARBA" id="ARBA00022827"/>
    </source>
</evidence>
<comment type="function">
    <text evidence="10">Catalyzes the last two steps in the biosynthesis of 5-methylaminomethyl-2-thiouridine (mnm(5)s(2)U) at the wobble position (U34) in tRNA. Catalyzes the FAD-dependent demodification of cmnm(5)s(2)U34 to nm(5)s(2)U34, followed by the transfer of a methyl group from S-adenosyl-L-methionine to nm(5)s(2)U34, to form mnm(5)s(2)U34.</text>
</comment>
<comment type="similarity">
    <text evidence="10">In the C-terminal section; belongs to the DAO family.</text>
</comment>
<keyword evidence="7 10" id="KW-0274">FAD</keyword>
<dbReference type="GO" id="GO:0032259">
    <property type="term" value="P:methylation"/>
    <property type="evidence" value="ECO:0007669"/>
    <property type="project" value="UniProtKB-KW"/>
</dbReference>
<dbReference type="InterPro" id="IPR017610">
    <property type="entry name" value="tRNA_S-uridine_synth_MnmC_C"/>
</dbReference>
<organism evidence="13 14">
    <name type="scientific">Rosenbergiella nectarea</name>
    <dbReference type="NCBI Taxonomy" id="988801"/>
    <lineage>
        <taxon>Bacteria</taxon>
        <taxon>Pseudomonadati</taxon>
        <taxon>Pseudomonadota</taxon>
        <taxon>Gammaproteobacteria</taxon>
        <taxon>Enterobacterales</taxon>
        <taxon>Erwiniaceae</taxon>
        <taxon>Rosenbergiella</taxon>
    </lineage>
</organism>
<dbReference type="GO" id="GO:0016645">
    <property type="term" value="F:oxidoreductase activity, acting on the CH-NH group of donors"/>
    <property type="evidence" value="ECO:0007669"/>
    <property type="project" value="InterPro"/>
</dbReference>
<dbReference type="GO" id="GO:0050660">
    <property type="term" value="F:flavin adenine dinucleotide binding"/>
    <property type="evidence" value="ECO:0007669"/>
    <property type="project" value="UniProtKB-UniRule"/>
</dbReference>
<proteinExistence type="inferred from homology"/>
<reference evidence="14" key="1">
    <citation type="submission" date="2016-10" db="EMBL/GenBank/DDBJ databases">
        <authorList>
            <person name="Varghese N."/>
            <person name="Submissions S."/>
        </authorList>
    </citation>
    <scope>NUCLEOTIDE SEQUENCE [LARGE SCALE GENOMIC DNA]</scope>
    <source>
        <strain evidence="14">8N4</strain>
    </source>
</reference>
<dbReference type="NCBIfam" id="TIGR03197">
    <property type="entry name" value="MnmC_Cterm"/>
    <property type="match status" value="1"/>
</dbReference>
<dbReference type="EC" id="2.1.1.61" evidence="10"/>
<evidence type="ECO:0000256" key="10">
    <source>
        <dbReference type="HAMAP-Rule" id="MF_01102"/>
    </source>
</evidence>
<evidence type="ECO:0000256" key="5">
    <source>
        <dbReference type="ARBA" id="ARBA00022691"/>
    </source>
</evidence>
<dbReference type="EC" id="1.5.-.-" evidence="10"/>
<dbReference type="PANTHER" id="PTHR13847">
    <property type="entry name" value="SARCOSINE DEHYDROGENASE-RELATED"/>
    <property type="match status" value="1"/>
</dbReference>
<evidence type="ECO:0000256" key="2">
    <source>
        <dbReference type="ARBA" id="ARBA00022603"/>
    </source>
</evidence>
<gene>
    <name evidence="10" type="primary">mnmC</name>
    <name evidence="13" type="ORF">SAMN05216522_11165</name>
</gene>
<keyword evidence="9 10" id="KW-0511">Multifunctional enzyme</keyword>
<keyword evidence="6 10" id="KW-0819">tRNA processing</keyword>